<protein>
    <submittedName>
        <fullName evidence="7">Multifunctional cyclase-dehydratase-3-O-methyl transferase TcmN</fullName>
    </submittedName>
</protein>
<keyword evidence="3" id="KW-0949">S-adenosyl-L-methionine</keyword>
<dbReference type="AlphaFoldDB" id="A0A143PP07"/>
<evidence type="ECO:0000256" key="3">
    <source>
        <dbReference type="ARBA" id="ARBA00022691"/>
    </source>
</evidence>
<gene>
    <name evidence="7" type="primary">tcmN_3</name>
    <name evidence="7" type="ORF">LuPra_02748</name>
</gene>
<evidence type="ECO:0000259" key="5">
    <source>
        <dbReference type="Pfam" id="PF00891"/>
    </source>
</evidence>
<reference evidence="7 8" key="1">
    <citation type="journal article" date="2016" name="Genome Announc.">
        <title>First Complete Genome Sequence of a Subdivision 6 Acidobacterium Strain.</title>
        <authorList>
            <person name="Huang S."/>
            <person name="Vieira S."/>
            <person name="Bunk B."/>
            <person name="Riedel T."/>
            <person name="Sproer C."/>
            <person name="Overmann J."/>
        </authorList>
    </citation>
    <scope>NUCLEOTIDE SEQUENCE [LARGE SCALE GENOMIC DNA]</scope>
    <source>
        <strain evidence="8">DSM 100886 HEG_-6_39</strain>
    </source>
</reference>
<evidence type="ECO:0000313" key="8">
    <source>
        <dbReference type="Proteomes" id="UP000076079"/>
    </source>
</evidence>
<dbReference type="Gene3D" id="3.40.50.150">
    <property type="entry name" value="Vaccinia Virus protein VP39"/>
    <property type="match status" value="1"/>
</dbReference>
<dbReference type="InterPro" id="IPR006311">
    <property type="entry name" value="TAT_signal"/>
</dbReference>
<feature type="active site" description="Proton acceptor" evidence="4">
    <location>
        <position position="290"/>
    </location>
</feature>
<dbReference type="InterPro" id="IPR029063">
    <property type="entry name" value="SAM-dependent_MTases_sf"/>
</dbReference>
<dbReference type="InterPro" id="IPR012967">
    <property type="entry name" value="COMT_dimerisation"/>
</dbReference>
<dbReference type="GO" id="GO:0032259">
    <property type="term" value="P:methylation"/>
    <property type="evidence" value="ECO:0007669"/>
    <property type="project" value="UniProtKB-KW"/>
</dbReference>
<name>A0A143PP07_LUTPR</name>
<dbReference type="InterPro" id="IPR036390">
    <property type="entry name" value="WH_DNA-bd_sf"/>
</dbReference>
<dbReference type="STRING" id="1855912.LuPra_02748"/>
<dbReference type="PROSITE" id="PS51318">
    <property type="entry name" value="TAT"/>
    <property type="match status" value="1"/>
</dbReference>
<proteinExistence type="predicted"/>
<accession>A0A143PP07</accession>
<dbReference type="InterPro" id="IPR001077">
    <property type="entry name" value="COMT_C"/>
</dbReference>
<evidence type="ECO:0000256" key="2">
    <source>
        <dbReference type="ARBA" id="ARBA00022679"/>
    </source>
</evidence>
<keyword evidence="8" id="KW-1185">Reference proteome</keyword>
<dbReference type="Pfam" id="PF08100">
    <property type="entry name" value="Dimerisation"/>
    <property type="match status" value="1"/>
</dbReference>
<dbReference type="Proteomes" id="UP000076079">
    <property type="component" value="Chromosome"/>
</dbReference>
<reference evidence="8" key="2">
    <citation type="submission" date="2016-04" db="EMBL/GenBank/DDBJ databases">
        <title>First Complete Genome Sequence of a Subdivision 6 Acidobacterium.</title>
        <authorList>
            <person name="Huang S."/>
            <person name="Vieira S."/>
            <person name="Bunk B."/>
            <person name="Riedel T."/>
            <person name="Sproeer C."/>
            <person name="Overmann J."/>
        </authorList>
    </citation>
    <scope>NUCLEOTIDE SEQUENCE [LARGE SCALE GENOMIC DNA]</scope>
    <source>
        <strain evidence="8">DSM 100886 HEG_-6_39</strain>
    </source>
</reference>
<sequence>MPRLNRRRFVTHGALAGAVFTPAFESHEVAPFASPALDVGQDRSTVTTEKPDELVRRLMNGFQLTQLIYIAAKLKIADQLAQGPRAITDLAAVTNSHEESLYRILRTLAGLGVFREEDGRRFRLTPAAEILRSGVPGSLRASAESRGEDWTWRAWGALRESVKTGKTGFDVVYGKNTFDWFAENPEAARLFDEFQANNTSRSAADVVTAYDFSRAMVVVDVGGGNGTLLSEVLRRHTAPRGILFDLPHVVEAAKPVVAAALAPRIQYVGGDFFKAVPEGGDVYILKYILHDWEETRARNILSSCHRAMSSNAKLLVIEDIVCGPNIPCQAKLSDIQMLARTGGRNRTESEYRELLGAGRFDTRRVLPLTSGLAVIEAVRA</sequence>
<dbReference type="PANTHER" id="PTHR43712">
    <property type="entry name" value="PUTATIVE (AFU_ORTHOLOGUE AFUA_4G14580)-RELATED"/>
    <property type="match status" value="1"/>
</dbReference>
<feature type="domain" description="O-methyltransferase dimerisation" evidence="6">
    <location>
        <begin position="57"/>
        <end position="131"/>
    </location>
</feature>
<dbReference type="SUPFAM" id="SSF46785">
    <property type="entry name" value="Winged helix' DNA-binding domain"/>
    <property type="match status" value="1"/>
</dbReference>
<dbReference type="PROSITE" id="PS51683">
    <property type="entry name" value="SAM_OMT_II"/>
    <property type="match status" value="1"/>
</dbReference>
<dbReference type="RefSeq" id="WP_162271388.1">
    <property type="nucleotide sequence ID" value="NZ_CP015136.1"/>
</dbReference>
<dbReference type="Pfam" id="PF00891">
    <property type="entry name" value="Methyltransf_2"/>
    <property type="match status" value="1"/>
</dbReference>
<evidence type="ECO:0000313" key="7">
    <source>
        <dbReference type="EMBL" id="AMY09529.1"/>
    </source>
</evidence>
<dbReference type="SUPFAM" id="SSF53335">
    <property type="entry name" value="S-adenosyl-L-methionine-dependent methyltransferases"/>
    <property type="match status" value="1"/>
</dbReference>
<dbReference type="InterPro" id="IPR036388">
    <property type="entry name" value="WH-like_DNA-bd_sf"/>
</dbReference>
<dbReference type="Gene3D" id="1.10.287.1350">
    <property type="match status" value="1"/>
</dbReference>
<dbReference type="GO" id="GO:0008171">
    <property type="term" value="F:O-methyltransferase activity"/>
    <property type="evidence" value="ECO:0007669"/>
    <property type="project" value="InterPro"/>
</dbReference>
<dbReference type="Gene3D" id="1.10.10.10">
    <property type="entry name" value="Winged helix-like DNA-binding domain superfamily/Winged helix DNA-binding domain"/>
    <property type="match status" value="1"/>
</dbReference>
<evidence type="ECO:0000259" key="6">
    <source>
        <dbReference type="Pfam" id="PF08100"/>
    </source>
</evidence>
<dbReference type="KEGG" id="abac:LuPra_02748"/>
<organism evidence="7 8">
    <name type="scientific">Luteitalea pratensis</name>
    <dbReference type="NCBI Taxonomy" id="1855912"/>
    <lineage>
        <taxon>Bacteria</taxon>
        <taxon>Pseudomonadati</taxon>
        <taxon>Acidobacteriota</taxon>
        <taxon>Vicinamibacteria</taxon>
        <taxon>Vicinamibacterales</taxon>
        <taxon>Vicinamibacteraceae</taxon>
        <taxon>Luteitalea</taxon>
    </lineage>
</organism>
<dbReference type="PANTHER" id="PTHR43712:SF2">
    <property type="entry name" value="O-METHYLTRANSFERASE CICE"/>
    <property type="match status" value="1"/>
</dbReference>
<dbReference type="EMBL" id="CP015136">
    <property type="protein sequence ID" value="AMY09529.1"/>
    <property type="molecule type" value="Genomic_DNA"/>
</dbReference>
<keyword evidence="1" id="KW-0489">Methyltransferase</keyword>
<dbReference type="GO" id="GO:0046983">
    <property type="term" value="F:protein dimerization activity"/>
    <property type="evidence" value="ECO:0007669"/>
    <property type="project" value="InterPro"/>
</dbReference>
<dbReference type="PIRSF" id="PIRSF005739">
    <property type="entry name" value="O-mtase"/>
    <property type="match status" value="1"/>
</dbReference>
<feature type="domain" description="O-methyltransferase C-terminal" evidence="5">
    <location>
        <begin position="155"/>
        <end position="358"/>
    </location>
</feature>
<evidence type="ECO:0000256" key="4">
    <source>
        <dbReference type="PIRSR" id="PIRSR005739-1"/>
    </source>
</evidence>
<keyword evidence="2 7" id="KW-0808">Transferase</keyword>
<dbReference type="InterPro" id="IPR016461">
    <property type="entry name" value="COMT-like"/>
</dbReference>
<evidence type="ECO:0000256" key="1">
    <source>
        <dbReference type="ARBA" id="ARBA00022603"/>
    </source>
</evidence>